<protein>
    <recommendedName>
        <fullName evidence="2">Outer membrane protein beta-barrel domain-containing protein</fullName>
    </recommendedName>
</protein>
<accession>A0A7C6AGG4</accession>
<gene>
    <name evidence="1" type="ORF">ENV70_02790</name>
</gene>
<reference evidence="1" key="1">
    <citation type="journal article" date="2020" name="mSystems">
        <title>Genome- and Community-Level Interaction Insights into Carbon Utilization and Element Cycling Functions of Hydrothermarchaeota in Hydrothermal Sediment.</title>
        <authorList>
            <person name="Zhou Z."/>
            <person name="Liu Y."/>
            <person name="Xu W."/>
            <person name="Pan J."/>
            <person name="Luo Z.H."/>
            <person name="Li M."/>
        </authorList>
    </citation>
    <scope>NUCLEOTIDE SEQUENCE [LARGE SCALE GENOMIC DNA]</scope>
    <source>
        <strain evidence="1">SpSt-783</strain>
    </source>
</reference>
<comment type="caution">
    <text evidence="1">The sequence shown here is derived from an EMBL/GenBank/DDBJ whole genome shotgun (WGS) entry which is preliminary data.</text>
</comment>
<evidence type="ECO:0000313" key="1">
    <source>
        <dbReference type="EMBL" id="HHS62530.1"/>
    </source>
</evidence>
<dbReference type="EMBL" id="DTHJ01000058">
    <property type="protein sequence ID" value="HHS62530.1"/>
    <property type="molecule type" value="Genomic_DNA"/>
</dbReference>
<sequence length="201" mass="22607">MKRMIIICLIISVTGFALNIETVPKKREDEVLIKSPVDKGGFCGLVMKFTELNDRYAMLMGIRGGITFNHFFGLGGGLYGMVNRMEVYTNYPMRNFNMDFAYGGIILELIFGSRRLVHFGTHTLIGGGSVQYRLPGYEEPWYDDFFFVLEPSVEMTVNITRVFRIDAGGSYRYINGTELEGISDRGLGGAAGHITFKFGKF</sequence>
<proteinExistence type="predicted"/>
<dbReference type="AlphaFoldDB" id="A0A7C6AGG4"/>
<evidence type="ECO:0008006" key="2">
    <source>
        <dbReference type="Google" id="ProtNLM"/>
    </source>
</evidence>
<name>A0A7C6AGG4_UNCW3</name>
<organism evidence="1">
    <name type="scientific">candidate division WOR-3 bacterium</name>
    <dbReference type="NCBI Taxonomy" id="2052148"/>
    <lineage>
        <taxon>Bacteria</taxon>
        <taxon>Bacteria division WOR-3</taxon>
    </lineage>
</organism>